<organism evidence="3 4">
    <name type="scientific">Candidatus Magasanikbacteria bacterium CG10_big_fil_rev_8_21_14_0_10_36_16</name>
    <dbReference type="NCBI Taxonomy" id="1974645"/>
    <lineage>
        <taxon>Bacteria</taxon>
        <taxon>Candidatus Magasanikiibacteriota</taxon>
    </lineage>
</organism>
<feature type="chain" id="PRO_5013950633" description="DUF5671 domain-containing protein" evidence="2">
    <location>
        <begin position="26"/>
        <end position="151"/>
    </location>
</feature>
<accession>A0A2H0TXY6</accession>
<gene>
    <name evidence="3" type="ORF">COU28_03570</name>
</gene>
<comment type="caution">
    <text evidence="3">The sequence shown here is derived from an EMBL/GenBank/DDBJ whole genome shotgun (WGS) entry which is preliminary data.</text>
</comment>
<feature type="transmembrane region" description="Helical" evidence="1">
    <location>
        <begin position="134"/>
        <end position="150"/>
    </location>
</feature>
<name>A0A2H0TXY6_9BACT</name>
<evidence type="ECO:0000313" key="4">
    <source>
        <dbReference type="Proteomes" id="UP000230852"/>
    </source>
</evidence>
<dbReference type="Proteomes" id="UP000230852">
    <property type="component" value="Unassembled WGS sequence"/>
</dbReference>
<keyword evidence="1" id="KW-0812">Transmembrane</keyword>
<protein>
    <recommendedName>
        <fullName evidence="5">DUF5671 domain-containing protein</fullName>
    </recommendedName>
</protein>
<sequence length="151" mass="16277">MQKNKLLFVAVIFGLLFCNITFVHAANSIQDSINAQDQAFAGQGGAKLGNPQDPRIIVANIIRVFLTFVGTLATAYLVYGGYLYMTSAGNETRSGNASKIMLFSTLGILIVLTSYSITLFIYKVYLSSIEPTVGLGQLLLSVFGSLFGSLF</sequence>
<feature type="signal peptide" evidence="2">
    <location>
        <begin position="1"/>
        <end position="25"/>
    </location>
</feature>
<reference evidence="4" key="1">
    <citation type="submission" date="2017-09" db="EMBL/GenBank/DDBJ databases">
        <title>Depth-based differentiation of microbial function through sediment-hosted aquifers and enrichment of novel symbionts in the deep terrestrial subsurface.</title>
        <authorList>
            <person name="Probst A.J."/>
            <person name="Ladd B."/>
            <person name="Jarett J.K."/>
            <person name="Geller-Mcgrath D.E."/>
            <person name="Sieber C.M.K."/>
            <person name="Emerson J.B."/>
            <person name="Anantharaman K."/>
            <person name="Thomas B.C."/>
            <person name="Malmstrom R."/>
            <person name="Stieglmeier M."/>
            <person name="Klingl A."/>
            <person name="Woyke T."/>
            <person name="Ryan C.M."/>
            <person name="Banfield J.F."/>
        </authorList>
    </citation>
    <scope>NUCLEOTIDE SEQUENCE [LARGE SCALE GENOMIC DNA]</scope>
</reference>
<evidence type="ECO:0000313" key="3">
    <source>
        <dbReference type="EMBL" id="PIR78084.1"/>
    </source>
</evidence>
<keyword evidence="1" id="KW-0472">Membrane</keyword>
<dbReference type="EMBL" id="PFBU01000065">
    <property type="protein sequence ID" value="PIR78084.1"/>
    <property type="molecule type" value="Genomic_DNA"/>
</dbReference>
<proteinExistence type="predicted"/>
<dbReference type="AlphaFoldDB" id="A0A2H0TXY6"/>
<feature type="transmembrane region" description="Helical" evidence="1">
    <location>
        <begin position="56"/>
        <end position="79"/>
    </location>
</feature>
<evidence type="ECO:0000256" key="1">
    <source>
        <dbReference type="SAM" id="Phobius"/>
    </source>
</evidence>
<keyword evidence="1" id="KW-1133">Transmembrane helix</keyword>
<feature type="transmembrane region" description="Helical" evidence="1">
    <location>
        <begin position="100"/>
        <end position="122"/>
    </location>
</feature>
<keyword evidence="2" id="KW-0732">Signal</keyword>
<evidence type="ECO:0008006" key="5">
    <source>
        <dbReference type="Google" id="ProtNLM"/>
    </source>
</evidence>
<evidence type="ECO:0000256" key="2">
    <source>
        <dbReference type="SAM" id="SignalP"/>
    </source>
</evidence>